<evidence type="ECO:0000313" key="2">
    <source>
        <dbReference type="EMBL" id="CAK6978554.1"/>
    </source>
</evidence>
<evidence type="ECO:0000313" key="3">
    <source>
        <dbReference type="Proteomes" id="UP001314229"/>
    </source>
</evidence>
<feature type="non-terminal residue" evidence="2">
    <location>
        <position position="1"/>
    </location>
</feature>
<feature type="region of interest" description="Disordered" evidence="1">
    <location>
        <begin position="20"/>
        <end position="110"/>
    </location>
</feature>
<reference evidence="2 3" key="1">
    <citation type="submission" date="2024-01" db="EMBL/GenBank/DDBJ databases">
        <authorList>
            <person name="Alioto T."/>
            <person name="Alioto T."/>
            <person name="Gomez Garrido J."/>
        </authorList>
    </citation>
    <scope>NUCLEOTIDE SEQUENCE [LARGE SCALE GENOMIC DNA]</scope>
</reference>
<keyword evidence="3" id="KW-1185">Reference proteome</keyword>
<accession>A0AAV1Q5A5</accession>
<gene>
    <name evidence="2" type="ORF">FSCOSCO3_A030715</name>
</gene>
<protein>
    <submittedName>
        <fullName evidence="2">Uncharacterized protein</fullName>
    </submittedName>
</protein>
<evidence type="ECO:0000256" key="1">
    <source>
        <dbReference type="SAM" id="MobiDB-lite"/>
    </source>
</evidence>
<sequence>WDLCLQNLWKLLQSLQTENCSGSLQSQKPVACQADSVPPYPSNPPQEVNQWHRLPHPPHWDPHPRPRRQHRTRQPRTQHRTPRPRTQHRTQRSRPPRQRSEPRPAVYADT</sequence>
<organism evidence="2 3">
    <name type="scientific">Scomber scombrus</name>
    <name type="common">Atlantic mackerel</name>
    <name type="synonym">Scomber vernalis</name>
    <dbReference type="NCBI Taxonomy" id="13677"/>
    <lineage>
        <taxon>Eukaryota</taxon>
        <taxon>Metazoa</taxon>
        <taxon>Chordata</taxon>
        <taxon>Craniata</taxon>
        <taxon>Vertebrata</taxon>
        <taxon>Euteleostomi</taxon>
        <taxon>Actinopterygii</taxon>
        <taxon>Neopterygii</taxon>
        <taxon>Teleostei</taxon>
        <taxon>Neoteleostei</taxon>
        <taxon>Acanthomorphata</taxon>
        <taxon>Pelagiaria</taxon>
        <taxon>Scombriformes</taxon>
        <taxon>Scombridae</taxon>
        <taxon>Scomber</taxon>
    </lineage>
</organism>
<dbReference type="Proteomes" id="UP001314229">
    <property type="component" value="Unassembled WGS sequence"/>
</dbReference>
<feature type="compositionally biased region" description="Basic residues" evidence="1">
    <location>
        <begin position="65"/>
        <end position="97"/>
    </location>
</feature>
<name>A0AAV1Q5A5_SCOSC</name>
<dbReference type="EMBL" id="CAWUFR010000496">
    <property type="protein sequence ID" value="CAK6978554.1"/>
    <property type="molecule type" value="Genomic_DNA"/>
</dbReference>
<comment type="caution">
    <text evidence="2">The sequence shown here is derived from an EMBL/GenBank/DDBJ whole genome shotgun (WGS) entry which is preliminary data.</text>
</comment>
<dbReference type="AlphaFoldDB" id="A0AAV1Q5A5"/>
<proteinExistence type="predicted"/>